<dbReference type="OrthoDB" id="10410102at2759"/>
<feature type="compositionally biased region" description="Polar residues" evidence="1">
    <location>
        <begin position="1"/>
        <end position="29"/>
    </location>
</feature>
<evidence type="ECO:0000313" key="3">
    <source>
        <dbReference type="Proteomes" id="UP001165065"/>
    </source>
</evidence>
<dbReference type="EMBL" id="BRYA01000441">
    <property type="protein sequence ID" value="GMI48904.1"/>
    <property type="molecule type" value="Genomic_DNA"/>
</dbReference>
<organism evidence="2 3">
    <name type="scientific">Triparma columacea</name>
    <dbReference type="NCBI Taxonomy" id="722753"/>
    <lineage>
        <taxon>Eukaryota</taxon>
        <taxon>Sar</taxon>
        <taxon>Stramenopiles</taxon>
        <taxon>Ochrophyta</taxon>
        <taxon>Bolidophyceae</taxon>
        <taxon>Parmales</taxon>
        <taxon>Triparmaceae</taxon>
        <taxon>Triparma</taxon>
    </lineage>
</organism>
<accession>A0A9W7GPX6</accession>
<gene>
    <name evidence="2" type="ORF">TrCOL_g5548</name>
</gene>
<evidence type="ECO:0000256" key="1">
    <source>
        <dbReference type="SAM" id="MobiDB-lite"/>
    </source>
</evidence>
<protein>
    <submittedName>
        <fullName evidence="2">Uncharacterized protein</fullName>
    </submittedName>
</protein>
<name>A0A9W7GPX6_9STRA</name>
<dbReference type="AlphaFoldDB" id="A0A9W7GPX6"/>
<keyword evidence="3" id="KW-1185">Reference proteome</keyword>
<comment type="caution">
    <text evidence="2">The sequence shown here is derived from an EMBL/GenBank/DDBJ whole genome shotgun (WGS) entry which is preliminary data.</text>
</comment>
<evidence type="ECO:0000313" key="2">
    <source>
        <dbReference type="EMBL" id="GMI48904.1"/>
    </source>
</evidence>
<dbReference type="Proteomes" id="UP001165065">
    <property type="component" value="Unassembled WGS sequence"/>
</dbReference>
<reference evidence="3" key="1">
    <citation type="journal article" date="2023" name="Commun. Biol.">
        <title>Genome analysis of Parmales, the sister group of diatoms, reveals the evolutionary specialization of diatoms from phago-mixotrophs to photoautotrophs.</title>
        <authorList>
            <person name="Ban H."/>
            <person name="Sato S."/>
            <person name="Yoshikawa S."/>
            <person name="Yamada K."/>
            <person name="Nakamura Y."/>
            <person name="Ichinomiya M."/>
            <person name="Sato N."/>
            <person name="Blanc-Mathieu R."/>
            <person name="Endo H."/>
            <person name="Kuwata A."/>
            <person name="Ogata H."/>
        </authorList>
    </citation>
    <scope>NUCLEOTIDE SEQUENCE [LARGE SCALE GENOMIC DNA]</scope>
</reference>
<proteinExistence type="predicted"/>
<feature type="region of interest" description="Disordered" evidence="1">
    <location>
        <begin position="1"/>
        <end position="44"/>
    </location>
</feature>
<sequence length="373" mass="42114">MKSRASGTNLNNTPPTKVSSKQSTHTNHLTHIPRHHPTGASKKVPNTLNPWRKCDLCFNVVKEDTTGTAKLAMKTLQCRSCMLVVHDGCYETTPLQHTFKDVSDSTPVNPLYSFQDDVKGGLYKTFLCHPCNDGLTPFSLKCKLCPYHTDDLGTPSNDPDGRRRANAFHKLKAYHGDDDERDEGWYCHTICAIGTENSWVWGADEKGNYEDDNPTHHYQLECRDPKDFKDDEGLAITSTHMTEHKNLICSFCKKDISKLSKERKKKSSLMCVQCTAGEAEEFYQLGRRHSARCKSGQGCMKAFHVGCARYANLKLQGAKIGNKTKFHSVNNVFFYPGIGRDGEREVRYSNYCRQHAKEIKKNLVEGKVVKGPE</sequence>